<dbReference type="SUPFAM" id="SSF55455">
    <property type="entry name" value="SRF-like"/>
    <property type="match status" value="1"/>
</dbReference>
<evidence type="ECO:0000256" key="5">
    <source>
        <dbReference type="ARBA" id="ARBA00023242"/>
    </source>
</evidence>
<evidence type="ECO:0000313" key="9">
    <source>
        <dbReference type="WBParaSite" id="TREG1_60120.1"/>
    </source>
</evidence>
<keyword evidence="8" id="KW-1185">Reference proteome</keyword>
<accession>A0AA85K7X6</accession>
<dbReference type="GO" id="GO:0046983">
    <property type="term" value="F:protein dimerization activity"/>
    <property type="evidence" value="ECO:0007669"/>
    <property type="project" value="InterPro"/>
</dbReference>
<dbReference type="WBParaSite" id="TREG1_60120.1">
    <property type="protein sequence ID" value="TREG1_60120.1"/>
    <property type="gene ID" value="TREG1_60120"/>
</dbReference>
<keyword evidence="5" id="KW-0539">Nucleus</keyword>
<feature type="compositionally biased region" description="Polar residues" evidence="6">
    <location>
        <begin position="78"/>
        <end position="98"/>
    </location>
</feature>
<evidence type="ECO:0000256" key="3">
    <source>
        <dbReference type="ARBA" id="ARBA00023125"/>
    </source>
</evidence>
<dbReference type="SMART" id="SM00432">
    <property type="entry name" value="MADS"/>
    <property type="match status" value="1"/>
</dbReference>
<evidence type="ECO:0000256" key="6">
    <source>
        <dbReference type="SAM" id="MobiDB-lite"/>
    </source>
</evidence>
<keyword evidence="4" id="KW-0804">Transcription</keyword>
<protein>
    <recommendedName>
        <fullName evidence="7">MADS-box domain-containing protein</fullName>
    </recommendedName>
</protein>
<feature type="compositionally biased region" description="Low complexity" evidence="6">
    <location>
        <begin position="271"/>
        <end position="287"/>
    </location>
</feature>
<dbReference type="Gene3D" id="3.40.1810.10">
    <property type="entry name" value="Transcription factor, MADS-box"/>
    <property type="match status" value="1"/>
</dbReference>
<proteinExistence type="predicted"/>
<evidence type="ECO:0000313" key="8">
    <source>
        <dbReference type="Proteomes" id="UP000050795"/>
    </source>
</evidence>
<dbReference type="PANTHER" id="PTHR48019">
    <property type="entry name" value="SERUM RESPONSE FACTOR HOMOLOG"/>
    <property type="match status" value="1"/>
</dbReference>
<feature type="domain" description="MADS-box" evidence="7">
    <location>
        <begin position="143"/>
        <end position="203"/>
    </location>
</feature>
<evidence type="ECO:0000256" key="1">
    <source>
        <dbReference type="ARBA" id="ARBA00004123"/>
    </source>
</evidence>
<feature type="region of interest" description="Disordered" evidence="6">
    <location>
        <begin position="58"/>
        <end position="103"/>
    </location>
</feature>
<keyword evidence="2" id="KW-0805">Transcription regulation</keyword>
<dbReference type="AlphaFoldDB" id="A0AA85K7X6"/>
<dbReference type="InterPro" id="IPR033897">
    <property type="entry name" value="SRF-like_MADS-box"/>
</dbReference>
<feature type="compositionally biased region" description="Polar residues" evidence="6">
    <location>
        <begin position="298"/>
        <end position="309"/>
    </location>
</feature>
<reference evidence="8" key="1">
    <citation type="submission" date="2022-06" db="EMBL/GenBank/DDBJ databases">
        <authorList>
            <person name="Berger JAMES D."/>
            <person name="Berger JAMES D."/>
        </authorList>
    </citation>
    <scope>NUCLEOTIDE SEQUENCE [LARGE SCALE GENOMIC DNA]</scope>
</reference>
<sequence length="537" mass="58069">MEKISVNNGTTFSQSPQVYKFITECPDYLSSNGNDFSCGNSSNSNHCDSDNEFDSHGGGGGGIGVGSNDVHMTMNLPEVSSPTPTASLSFIHPSPSTGSKRRLVVSSNTDDTITASTNNTTPLVFTQQSSDEHHYLSGEKLTRGKQKIPIEFISERTKRYSTFSKRKTGLMKKAVELAELTGAEVLLLVASETNHVYTFATQRLKGIIELECGKKLIQTCLSSSSGNSANLSMMKTHCQDLNINTTTNTNDSIRSQNVNESDSGCKKERNTTINTTTTTDNSVSSIDTAKHKDPVESTHISGRNTTVIPNSSLDGDDNDGGSLLQISNLNPNDISQDSSQMDCSSVSLEHGIITDNNNNDNNSSNDNTPQLTYITNPSETNHQMVYVPVSIFPNPLTPLSSNILLTTAQMTAMAATASSPPSTNNNTIPHQLLLLPQFNTLPTYSVPSNPVVFNSTLSTLNQLNMNLVNFLNVNRDIHNTNTIINNNNNNNISNGPVEVSTNSTTLSPLSPSLPLTTVTTRSNDVISEINQYKKEPM</sequence>
<dbReference type="FunFam" id="3.40.1810.10:FF:000002">
    <property type="entry name" value="Serum response factor b"/>
    <property type="match status" value="1"/>
</dbReference>
<dbReference type="GO" id="GO:0000987">
    <property type="term" value="F:cis-regulatory region sequence-specific DNA binding"/>
    <property type="evidence" value="ECO:0007669"/>
    <property type="project" value="InterPro"/>
</dbReference>
<dbReference type="PROSITE" id="PS50066">
    <property type="entry name" value="MADS_BOX_2"/>
    <property type="match status" value="1"/>
</dbReference>
<organism evidence="8 9">
    <name type="scientific">Trichobilharzia regenti</name>
    <name type="common">Nasal bird schistosome</name>
    <dbReference type="NCBI Taxonomy" id="157069"/>
    <lineage>
        <taxon>Eukaryota</taxon>
        <taxon>Metazoa</taxon>
        <taxon>Spiralia</taxon>
        <taxon>Lophotrochozoa</taxon>
        <taxon>Platyhelminthes</taxon>
        <taxon>Trematoda</taxon>
        <taxon>Digenea</taxon>
        <taxon>Strigeidida</taxon>
        <taxon>Schistosomatoidea</taxon>
        <taxon>Schistosomatidae</taxon>
        <taxon>Trichobilharzia</taxon>
    </lineage>
</organism>
<feature type="compositionally biased region" description="Polar residues" evidence="6">
    <location>
        <begin position="325"/>
        <end position="340"/>
    </location>
</feature>
<name>A0AA85K7X6_TRIRE</name>
<dbReference type="InterPro" id="IPR002100">
    <property type="entry name" value="TF_MADSbox"/>
</dbReference>
<dbReference type="InterPro" id="IPR036879">
    <property type="entry name" value="TF_MADSbox_sf"/>
</dbReference>
<dbReference type="Pfam" id="PF00319">
    <property type="entry name" value="SRF-TF"/>
    <property type="match status" value="1"/>
</dbReference>
<evidence type="ECO:0000256" key="2">
    <source>
        <dbReference type="ARBA" id="ARBA00023015"/>
    </source>
</evidence>
<reference evidence="9" key="2">
    <citation type="submission" date="2023-11" db="UniProtKB">
        <authorList>
            <consortium name="WormBaseParasite"/>
        </authorList>
    </citation>
    <scope>IDENTIFICATION</scope>
</reference>
<dbReference type="GO" id="GO:0005634">
    <property type="term" value="C:nucleus"/>
    <property type="evidence" value="ECO:0007669"/>
    <property type="project" value="UniProtKB-SubCell"/>
</dbReference>
<dbReference type="GO" id="GO:0045944">
    <property type="term" value="P:positive regulation of transcription by RNA polymerase II"/>
    <property type="evidence" value="ECO:0007669"/>
    <property type="project" value="InterPro"/>
</dbReference>
<dbReference type="CDD" id="cd00266">
    <property type="entry name" value="MADS_SRF_like"/>
    <property type="match status" value="1"/>
</dbReference>
<feature type="compositionally biased region" description="Polar residues" evidence="6">
    <location>
        <begin position="251"/>
        <end position="262"/>
    </location>
</feature>
<feature type="region of interest" description="Disordered" evidence="6">
    <location>
        <begin position="246"/>
        <end position="340"/>
    </location>
</feature>
<dbReference type="InterPro" id="IPR050142">
    <property type="entry name" value="MADS-box/MEF2_TF"/>
</dbReference>
<dbReference type="Proteomes" id="UP000050795">
    <property type="component" value="Unassembled WGS sequence"/>
</dbReference>
<keyword evidence="3" id="KW-0238">DNA-binding</keyword>
<dbReference type="PRINTS" id="PR00404">
    <property type="entry name" value="MADSDOMAIN"/>
</dbReference>
<dbReference type="GO" id="GO:0000981">
    <property type="term" value="F:DNA-binding transcription factor activity, RNA polymerase II-specific"/>
    <property type="evidence" value="ECO:0007669"/>
    <property type="project" value="InterPro"/>
</dbReference>
<evidence type="ECO:0000259" key="7">
    <source>
        <dbReference type="PROSITE" id="PS50066"/>
    </source>
</evidence>
<comment type="subcellular location">
    <subcellularLocation>
        <location evidence="1">Nucleus</location>
    </subcellularLocation>
</comment>
<evidence type="ECO:0000256" key="4">
    <source>
        <dbReference type="ARBA" id="ARBA00023163"/>
    </source>
</evidence>